<feature type="signal peptide" evidence="1">
    <location>
        <begin position="1"/>
        <end position="23"/>
    </location>
</feature>
<gene>
    <name evidence="2" type="ORF">RDB_LOCUS117429</name>
</gene>
<evidence type="ECO:0000313" key="2">
    <source>
        <dbReference type="EMBL" id="CAE6471777.1"/>
    </source>
</evidence>
<organism evidence="2 3">
    <name type="scientific">Rhizoctonia solani</name>
    <dbReference type="NCBI Taxonomy" id="456999"/>
    <lineage>
        <taxon>Eukaryota</taxon>
        <taxon>Fungi</taxon>
        <taxon>Dikarya</taxon>
        <taxon>Basidiomycota</taxon>
        <taxon>Agaricomycotina</taxon>
        <taxon>Agaricomycetes</taxon>
        <taxon>Cantharellales</taxon>
        <taxon>Ceratobasidiaceae</taxon>
        <taxon>Rhizoctonia</taxon>
    </lineage>
</organism>
<protein>
    <recommendedName>
        <fullName evidence="4">Transmembrane protein</fullName>
    </recommendedName>
</protein>
<proteinExistence type="predicted"/>
<comment type="caution">
    <text evidence="2">The sequence shown here is derived from an EMBL/GenBank/DDBJ whole genome shotgun (WGS) entry which is preliminary data.</text>
</comment>
<name>A0A8H3GYL0_9AGAM</name>
<keyword evidence="1" id="KW-0732">Signal</keyword>
<evidence type="ECO:0000313" key="3">
    <source>
        <dbReference type="Proteomes" id="UP000663840"/>
    </source>
</evidence>
<feature type="chain" id="PRO_5034331039" description="Transmembrane protein" evidence="1">
    <location>
        <begin position="24"/>
        <end position="207"/>
    </location>
</feature>
<dbReference type="AlphaFoldDB" id="A0A8H3GYL0"/>
<sequence length="207" mass="21998">MLAFSRLASFLLFVLSLSLLTCAAPTSMSNTLVAREGVRGKGDLVVAACIDLRAKAYTKAESIVKIDGALKLGVEVESLCKDIIAFSDVLVKVKTADVDAKVRAEIAAHLLVILKAIIKICAHLIAKLDLKVALELIARVQVALKLVIDNLDICVSGFLEVFVKLVAEADLRLMANVHLDVILNLFVSIRAKLGLKAVAGLAGAVSL</sequence>
<reference evidence="2" key="1">
    <citation type="submission" date="2021-01" db="EMBL/GenBank/DDBJ databases">
        <authorList>
            <person name="Kaushik A."/>
        </authorList>
    </citation>
    <scope>NUCLEOTIDE SEQUENCE</scope>
    <source>
        <strain evidence="2">AG1-1A</strain>
    </source>
</reference>
<evidence type="ECO:0008006" key="4">
    <source>
        <dbReference type="Google" id="ProtNLM"/>
    </source>
</evidence>
<accession>A0A8H3GYL0</accession>
<dbReference type="Proteomes" id="UP000663840">
    <property type="component" value="Unassembled WGS sequence"/>
</dbReference>
<dbReference type="EMBL" id="CAJMWR010003841">
    <property type="protein sequence ID" value="CAE6471777.1"/>
    <property type="molecule type" value="Genomic_DNA"/>
</dbReference>
<evidence type="ECO:0000256" key="1">
    <source>
        <dbReference type="SAM" id="SignalP"/>
    </source>
</evidence>